<dbReference type="InterPro" id="IPR012337">
    <property type="entry name" value="RNaseH-like_sf"/>
</dbReference>
<dbReference type="SUPFAM" id="SSF53098">
    <property type="entry name" value="Ribonuclease H-like"/>
    <property type="match status" value="1"/>
</dbReference>
<accession>A0A6J5H700</accession>
<evidence type="ECO:0008006" key="4">
    <source>
        <dbReference type="Google" id="ProtNLM"/>
    </source>
</evidence>
<sequence length="106" mass="11668">MGSVAAPESLQAGRAPEAGSYRGQQAPVAVVAHQTRYVMLVKIASKDSETVVNAPIRHAGKLPKELYKSLTWDRGTEMADHKRFTIATDIAVYFCDPKQPLVMRLE</sequence>
<keyword evidence="3" id="KW-1185">Reference proteome</keyword>
<proteinExistence type="predicted"/>
<evidence type="ECO:0000313" key="3">
    <source>
        <dbReference type="Proteomes" id="UP000494252"/>
    </source>
</evidence>
<dbReference type="InterPro" id="IPR051917">
    <property type="entry name" value="Transposase-Integrase"/>
</dbReference>
<organism evidence="2 3">
    <name type="scientific">Paraburkholderia fynbosensis</name>
    <dbReference type="NCBI Taxonomy" id="1200993"/>
    <lineage>
        <taxon>Bacteria</taxon>
        <taxon>Pseudomonadati</taxon>
        <taxon>Pseudomonadota</taxon>
        <taxon>Betaproteobacteria</taxon>
        <taxon>Burkholderiales</taxon>
        <taxon>Burkholderiaceae</taxon>
        <taxon>Paraburkholderia</taxon>
    </lineage>
</organism>
<dbReference type="PANTHER" id="PTHR10948">
    <property type="entry name" value="TRANSPOSASE"/>
    <property type="match status" value="1"/>
</dbReference>
<dbReference type="AlphaFoldDB" id="A0A6J5H700"/>
<dbReference type="PANTHER" id="PTHR10948:SF23">
    <property type="entry name" value="TRANSPOSASE INSI FOR INSERTION SEQUENCE ELEMENT IS30A-RELATED"/>
    <property type="match status" value="1"/>
</dbReference>
<protein>
    <recommendedName>
        <fullName evidence="4">IS30 family transposase</fullName>
    </recommendedName>
</protein>
<feature type="region of interest" description="Disordered" evidence="1">
    <location>
        <begin position="1"/>
        <end position="24"/>
    </location>
</feature>
<name>A0A6J5H700_9BURK</name>
<dbReference type="GO" id="GO:0004803">
    <property type="term" value="F:transposase activity"/>
    <property type="evidence" value="ECO:0007669"/>
    <property type="project" value="TreeGrafter"/>
</dbReference>
<dbReference type="GO" id="GO:0005829">
    <property type="term" value="C:cytosol"/>
    <property type="evidence" value="ECO:0007669"/>
    <property type="project" value="TreeGrafter"/>
</dbReference>
<gene>
    <name evidence="2" type="ORF">LMG27177_07035</name>
</gene>
<reference evidence="2 3" key="1">
    <citation type="submission" date="2020-04" db="EMBL/GenBank/DDBJ databases">
        <authorList>
            <person name="De Canck E."/>
        </authorList>
    </citation>
    <scope>NUCLEOTIDE SEQUENCE [LARGE SCALE GENOMIC DNA]</scope>
    <source>
        <strain evidence="2 3">LMG 27177</strain>
    </source>
</reference>
<dbReference type="Proteomes" id="UP000494252">
    <property type="component" value="Unassembled WGS sequence"/>
</dbReference>
<dbReference type="EMBL" id="CADIKI010000032">
    <property type="protein sequence ID" value="CAB3810077.1"/>
    <property type="molecule type" value="Genomic_DNA"/>
</dbReference>
<dbReference type="GO" id="GO:0032196">
    <property type="term" value="P:transposition"/>
    <property type="evidence" value="ECO:0007669"/>
    <property type="project" value="TreeGrafter"/>
</dbReference>
<evidence type="ECO:0000313" key="2">
    <source>
        <dbReference type="EMBL" id="CAB3810077.1"/>
    </source>
</evidence>
<evidence type="ECO:0000256" key="1">
    <source>
        <dbReference type="SAM" id="MobiDB-lite"/>
    </source>
</evidence>